<evidence type="ECO:0000256" key="1">
    <source>
        <dbReference type="ARBA" id="ARBA00023242"/>
    </source>
</evidence>
<dbReference type="GO" id="GO:0005634">
    <property type="term" value="C:nucleus"/>
    <property type="evidence" value="ECO:0007669"/>
    <property type="project" value="UniProtKB-SubCell"/>
</dbReference>
<sequence length="535" mass="58177">MDFGVPGSDATSQTQPKLVGSGFPKQDRSCASTEDHWKCSKLQRTDGLLTPKTMPLHQGTPLLRSNSLVSADSGGQQEHMLSFSSLKSEAPFSNKNGDFSEISALNSAKLRLLNVVCFQVMVVEALMQACMRLLEDHNSISVDRVANISIDLQIHHCNVAVPSNLIIPLKKTLYPYGFTSSSAGSLPPNSLGWGSFHLGYSGSADPEPGRCRRTDGKKWWCSRDAVADQKYCERHITGAAIVQESLWKARLAMPPLGPLIQSSSGLRTCNLVLPIILRNTIVNRPHCFLITLVTLTTPSGAFFLHLLRSIDTTLQDTGSTSVVCDVFHRQHEINNSTFTITKQGAPSAESSQSDFGHVAFDSLVNLTHGSLNMDSKEYGHLLDFTTDQETQDQNLHHRFIDDWPKDVITWPGELRSDWTKLSMSNPMTSSEFSSSSSSPAREACPFASYASNVGSCKNSSQLSFISEGWSGSPHSRSPLLTGMFQTTPFGSLSNSSSGSSPISENKKLHDGSSLCDDVLGSTLVSSALILSIIRS</sequence>
<keyword evidence="7" id="KW-1185">Reference proteome</keyword>
<dbReference type="PROSITE" id="PS51667">
    <property type="entry name" value="WRC"/>
    <property type="match status" value="1"/>
</dbReference>
<keyword evidence="3" id="KW-0804">Transcription</keyword>
<proteinExistence type="inferred from homology"/>
<evidence type="ECO:0000313" key="7">
    <source>
        <dbReference type="Proteomes" id="UP000436088"/>
    </source>
</evidence>
<dbReference type="PANTHER" id="PTHR31602">
    <property type="entry name" value="GROWTH-REGULATING FACTOR 5"/>
    <property type="match status" value="1"/>
</dbReference>
<comment type="subcellular location">
    <subcellularLocation>
        <location evidence="3">Nucleus</location>
    </subcellularLocation>
</comment>
<reference evidence="6" key="1">
    <citation type="submission" date="2019-09" db="EMBL/GenBank/DDBJ databases">
        <title>Draft genome information of white flower Hibiscus syriacus.</title>
        <authorList>
            <person name="Kim Y.-M."/>
        </authorList>
    </citation>
    <scope>NUCLEOTIDE SEQUENCE [LARGE SCALE GENOMIC DNA]</scope>
    <source>
        <strain evidence="6">YM2019G1</strain>
    </source>
</reference>
<dbReference type="PANTHER" id="PTHR31602:SF42">
    <property type="entry name" value="GROWTH-REGULATING FACTOR 2"/>
    <property type="match status" value="1"/>
</dbReference>
<comment type="caution">
    <text evidence="2">Lacks conserved residue(s) required for the propagation of feature annotation.</text>
</comment>
<gene>
    <name evidence="6" type="ORF">F3Y22_tig00110013pilonHSYRG00466</name>
</gene>
<comment type="function">
    <text evidence="3">Transcription activator.</text>
</comment>
<accession>A0A6A3BPJ9</accession>
<comment type="caution">
    <text evidence="6">The sequence shown here is derived from an EMBL/GenBank/DDBJ whole genome shotgun (WGS) entry which is preliminary data.</text>
</comment>
<feature type="domain" description="WRC" evidence="5">
    <location>
        <begin position="205"/>
        <end position="254"/>
    </location>
</feature>
<evidence type="ECO:0000313" key="6">
    <source>
        <dbReference type="EMBL" id="KAE8718524.1"/>
    </source>
</evidence>
<dbReference type="GO" id="GO:0032502">
    <property type="term" value="P:developmental process"/>
    <property type="evidence" value="ECO:0007669"/>
    <property type="project" value="InterPro"/>
</dbReference>
<evidence type="ECO:0000259" key="5">
    <source>
        <dbReference type="PROSITE" id="PS51667"/>
    </source>
</evidence>
<keyword evidence="1 3" id="KW-0539">Nucleus</keyword>
<dbReference type="EMBL" id="VEPZ02000812">
    <property type="protein sequence ID" value="KAE8718524.1"/>
    <property type="molecule type" value="Genomic_DNA"/>
</dbReference>
<dbReference type="GO" id="GO:0005524">
    <property type="term" value="F:ATP binding"/>
    <property type="evidence" value="ECO:0007669"/>
    <property type="project" value="UniProtKB-UniRule"/>
</dbReference>
<keyword evidence="3" id="KW-0805">Transcription regulation</keyword>
<protein>
    <recommendedName>
        <fullName evidence="3">Growth-regulating factor</fullName>
    </recommendedName>
</protein>
<feature type="region of interest" description="Disordered" evidence="4">
    <location>
        <begin position="1"/>
        <end position="29"/>
    </location>
</feature>
<comment type="similarity">
    <text evidence="3">Belongs to the GRF family.</text>
</comment>
<keyword evidence="3" id="KW-0010">Activator</keyword>
<dbReference type="Pfam" id="PF08879">
    <property type="entry name" value="WRC"/>
    <property type="match status" value="1"/>
</dbReference>
<dbReference type="Proteomes" id="UP000436088">
    <property type="component" value="Unassembled WGS sequence"/>
</dbReference>
<dbReference type="InterPro" id="IPR031137">
    <property type="entry name" value="GRF"/>
</dbReference>
<dbReference type="GO" id="GO:0006351">
    <property type="term" value="P:DNA-templated transcription"/>
    <property type="evidence" value="ECO:0007669"/>
    <property type="project" value="UniProtKB-UniRule"/>
</dbReference>
<comment type="domain">
    <text evidence="3">The QLQ domain and WRC domain may be involved in protein-protein interaction and DNA-binding, respectively.</text>
</comment>
<evidence type="ECO:0000256" key="3">
    <source>
        <dbReference type="RuleBase" id="RU367127"/>
    </source>
</evidence>
<name>A0A6A3BPJ9_HIBSY</name>
<evidence type="ECO:0000256" key="2">
    <source>
        <dbReference type="PROSITE-ProRule" id="PRU01002"/>
    </source>
</evidence>
<dbReference type="InterPro" id="IPR014977">
    <property type="entry name" value="WRC_dom"/>
</dbReference>
<dbReference type="AlphaFoldDB" id="A0A6A3BPJ9"/>
<evidence type="ECO:0000256" key="4">
    <source>
        <dbReference type="SAM" id="MobiDB-lite"/>
    </source>
</evidence>
<organism evidence="6 7">
    <name type="scientific">Hibiscus syriacus</name>
    <name type="common">Rose of Sharon</name>
    <dbReference type="NCBI Taxonomy" id="106335"/>
    <lineage>
        <taxon>Eukaryota</taxon>
        <taxon>Viridiplantae</taxon>
        <taxon>Streptophyta</taxon>
        <taxon>Embryophyta</taxon>
        <taxon>Tracheophyta</taxon>
        <taxon>Spermatophyta</taxon>
        <taxon>Magnoliopsida</taxon>
        <taxon>eudicotyledons</taxon>
        <taxon>Gunneridae</taxon>
        <taxon>Pentapetalae</taxon>
        <taxon>rosids</taxon>
        <taxon>malvids</taxon>
        <taxon>Malvales</taxon>
        <taxon>Malvaceae</taxon>
        <taxon>Malvoideae</taxon>
        <taxon>Hibiscus</taxon>
    </lineage>
</organism>